<dbReference type="AlphaFoldDB" id="A0A7R7YPH0"/>
<evidence type="ECO:0000256" key="1">
    <source>
        <dbReference type="SAM" id="MobiDB-lite"/>
    </source>
</evidence>
<protein>
    <submittedName>
        <fullName evidence="3">Uncharacterized protein</fullName>
    </submittedName>
</protein>
<feature type="region of interest" description="Disordered" evidence="1">
    <location>
        <begin position="1"/>
        <end position="34"/>
    </location>
</feature>
<name>A0A7R7YPH0_9MYCO</name>
<accession>A0A7R7YPH0</accession>
<sequence length="70" mass="7594">MNKWRAGCVETCTSGSEGGPQKPTASKDRQGAAVRPLHTSRLMHRLGLKPPIEYEADYHAHHSGQPTGAK</sequence>
<reference evidence="3 4" key="1">
    <citation type="submission" date="2020-12" db="EMBL/GenBank/DDBJ databases">
        <title>Complete genome sequence of Mycobacterium heckeshornense JCM 15655T, closely related to a pathogenic non-tuberculous mycobacterial species Mycobacterium xenopi.</title>
        <authorList>
            <person name="Yoshida M."/>
            <person name="Fukano H."/>
            <person name="Asakura T."/>
            <person name="Suzuki M."/>
            <person name="Hoshino Y."/>
        </authorList>
    </citation>
    <scope>NUCLEOTIDE SEQUENCE [LARGE SCALE GENOMIC DNA]</scope>
    <source>
        <strain evidence="3 4">JCM 15655</strain>
    </source>
</reference>
<dbReference type="EMBL" id="AP024237">
    <property type="protein sequence ID" value="BCO33690.1"/>
    <property type="molecule type" value="Genomic_DNA"/>
</dbReference>
<proteinExistence type="predicted"/>
<dbReference type="EMBL" id="AP024237">
    <property type="protein sequence ID" value="BCO33720.1"/>
    <property type="molecule type" value="Genomic_DNA"/>
</dbReference>
<gene>
    <name evidence="2" type="ORF">MHEC_01230</name>
    <name evidence="3" type="ORF">MHEC_01530</name>
</gene>
<evidence type="ECO:0000313" key="3">
    <source>
        <dbReference type="EMBL" id="BCO33720.1"/>
    </source>
</evidence>
<organism evidence="3 4">
    <name type="scientific">Mycobacterium heckeshornense</name>
    <dbReference type="NCBI Taxonomy" id="110505"/>
    <lineage>
        <taxon>Bacteria</taxon>
        <taxon>Bacillati</taxon>
        <taxon>Actinomycetota</taxon>
        <taxon>Actinomycetes</taxon>
        <taxon>Mycobacteriales</taxon>
        <taxon>Mycobacteriaceae</taxon>
        <taxon>Mycobacterium</taxon>
    </lineage>
</organism>
<keyword evidence="4" id="KW-1185">Reference proteome</keyword>
<evidence type="ECO:0000313" key="4">
    <source>
        <dbReference type="Proteomes" id="UP000595446"/>
    </source>
</evidence>
<evidence type="ECO:0000313" key="2">
    <source>
        <dbReference type="EMBL" id="BCO33690.1"/>
    </source>
</evidence>
<dbReference type="Proteomes" id="UP000595446">
    <property type="component" value="Chromosome"/>
</dbReference>